<dbReference type="Pfam" id="PF00563">
    <property type="entry name" value="EAL"/>
    <property type="match status" value="1"/>
</dbReference>
<feature type="transmembrane region" description="Helical" evidence="1">
    <location>
        <begin position="153"/>
        <end position="170"/>
    </location>
</feature>
<evidence type="ECO:0000259" key="3">
    <source>
        <dbReference type="PROSITE" id="PS50887"/>
    </source>
</evidence>
<dbReference type="EMBL" id="FCOC02000002">
    <property type="protein sequence ID" value="SAL14963.1"/>
    <property type="molecule type" value="Genomic_DNA"/>
</dbReference>
<organism evidence="4 5">
    <name type="scientific">Caballeronia sordidicola</name>
    <name type="common">Burkholderia sordidicola</name>
    <dbReference type="NCBI Taxonomy" id="196367"/>
    <lineage>
        <taxon>Bacteria</taxon>
        <taxon>Pseudomonadati</taxon>
        <taxon>Pseudomonadota</taxon>
        <taxon>Betaproteobacteria</taxon>
        <taxon>Burkholderiales</taxon>
        <taxon>Burkholderiaceae</taxon>
        <taxon>Caballeronia</taxon>
    </lineage>
</organism>
<dbReference type="PROSITE" id="PS50887">
    <property type="entry name" value="GGDEF"/>
    <property type="match status" value="1"/>
</dbReference>
<feature type="domain" description="GGDEF" evidence="3">
    <location>
        <begin position="259"/>
        <end position="392"/>
    </location>
</feature>
<dbReference type="AlphaFoldDB" id="A0A158F5K6"/>
<gene>
    <name evidence="4" type="ORF">AWB64_00771</name>
</gene>
<dbReference type="InterPro" id="IPR000160">
    <property type="entry name" value="GGDEF_dom"/>
</dbReference>
<evidence type="ECO:0000259" key="2">
    <source>
        <dbReference type="PROSITE" id="PS50883"/>
    </source>
</evidence>
<dbReference type="PANTHER" id="PTHR44757">
    <property type="entry name" value="DIGUANYLATE CYCLASE DGCP"/>
    <property type="match status" value="1"/>
</dbReference>
<reference evidence="4 5" key="1">
    <citation type="submission" date="2016-01" db="EMBL/GenBank/DDBJ databases">
        <authorList>
            <person name="Oliw E.H."/>
        </authorList>
    </citation>
    <scope>NUCLEOTIDE SEQUENCE [LARGE SCALE GENOMIC DNA]</scope>
    <source>
        <strain evidence="4">LMG 22029</strain>
    </source>
</reference>
<dbReference type="InterPro" id="IPR052155">
    <property type="entry name" value="Biofilm_reg_signaling"/>
</dbReference>
<name>A0A158F5K6_CABSO</name>
<evidence type="ECO:0000256" key="1">
    <source>
        <dbReference type="SAM" id="Phobius"/>
    </source>
</evidence>
<keyword evidence="1" id="KW-0812">Transmembrane</keyword>
<accession>A0A158F5K6</accession>
<dbReference type="SUPFAM" id="SSF55073">
    <property type="entry name" value="Nucleotide cyclase"/>
    <property type="match status" value="1"/>
</dbReference>
<dbReference type="Proteomes" id="UP000054893">
    <property type="component" value="Unassembled WGS sequence"/>
</dbReference>
<dbReference type="RefSeq" id="WP_060817299.1">
    <property type="nucleotide sequence ID" value="NZ_FCOC02000002.1"/>
</dbReference>
<dbReference type="Gene3D" id="3.20.20.450">
    <property type="entry name" value="EAL domain"/>
    <property type="match status" value="1"/>
</dbReference>
<dbReference type="CDD" id="cd01948">
    <property type="entry name" value="EAL"/>
    <property type="match status" value="1"/>
</dbReference>
<dbReference type="Pfam" id="PF00990">
    <property type="entry name" value="GGDEF"/>
    <property type="match status" value="1"/>
</dbReference>
<feature type="transmembrane region" description="Helical" evidence="1">
    <location>
        <begin position="36"/>
        <end position="55"/>
    </location>
</feature>
<feature type="transmembrane region" description="Helical" evidence="1">
    <location>
        <begin position="176"/>
        <end position="198"/>
    </location>
</feature>
<keyword evidence="1" id="KW-0472">Membrane</keyword>
<feature type="transmembrane region" description="Helical" evidence="1">
    <location>
        <begin position="61"/>
        <end position="80"/>
    </location>
</feature>
<dbReference type="InterPro" id="IPR035919">
    <property type="entry name" value="EAL_sf"/>
</dbReference>
<dbReference type="PANTHER" id="PTHR44757:SF2">
    <property type="entry name" value="BIOFILM ARCHITECTURE MAINTENANCE PROTEIN MBAA"/>
    <property type="match status" value="1"/>
</dbReference>
<feature type="domain" description="EAL" evidence="2">
    <location>
        <begin position="397"/>
        <end position="651"/>
    </location>
</feature>
<evidence type="ECO:0000313" key="4">
    <source>
        <dbReference type="EMBL" id="SAL14963.1"/>
    </source>
</evidence>
<dbReference type="SUPFAM" id="SSF141868">
    <property type="entry name" value="EAL domain-like"/>
    <property type="match status" value="1"/>
</dbReference>
<dbReference type="InterPro" id="IPR001633">
    <property type="entry name" value="EAL_dom"/>
</dbReference>
<dbReference type="NCBIfam" id="TIGR00254">
    <property type="entry name" value="GGDEF"/>
    <property type="match status" value="1"/>
</dbReference>
<dbReference type="SMART" id="SM00052">
    <property type="entry name" value="EAL"/>
    <property type="match status" value="1"/>
</dbReference>
<evidence type="ECO:0000313" key="5">
    <source>
        <dbReference type="Proteomes" id="UP000054893"/>
    </source>
</evidence>
<dbReference type="InterPro" id="IPR043128">
    <property type="entry name" value="Rev_trsase/Diguanyl_cyclase"/>
</dbReference>
<feature type="transmembrane region" description="Helical" evidence="1">
    <location>
        <begin position="101"/>
        <end position="119"/>
    </location>
</feature>
<sequence length="660" mass="72330">MIRKKLRYFKAISSILAVPSSAELSRSQFEAFSRQIPLLYGLLIINTVAVAYTHFRVAPNWLSIYAPFALCSVCGARVILWLRARKIELSDVAITKRLRSTLQLVVLLGAVFTAWGLLLYPFGDAYAKCHVAFYISITVIGCIFCLMHMRTAALSMTFIVLTPFVVFFLASQNAVLIAIAINMMLVAAVMVVVLLIYYRDFADLIESQRSLLIKHAETERLSAENFQLANLDTLTRLPNRRRFFSDLDELLLTAREAKQGAALGVVDLNGFKAINDLYGHHFGDRLLEEVGRRLAILSSPCMSAARVGGDEFGLLFRGDVSEARLLELSDAICALLERPYELAEGTARLSASLGIAVFPDAGTTAVELSERADYALLFVKDRRRGGVAIFSSEHETQIKRHAEIEQALKRPDFGHEVSVFFQPIFDVSSRRIVAFEALARWDSPTLGAISPADFFVVAERTDLIYPLTDVLLRKALEAAATWPSQVGISFNLSARDVSSAEAVDRVIRTALASGVAPNRINFEVTETALIQNVSCAQETLGALKKLGVQVSLDDFGTGYSSLSYVHRLPIDKLKVDRSFVADIAGDPVARAVVKSIVDLCKNLGLACIIEGVETASQANVLRGLGCTLMQGYFFGRPIAGADVLDAIATNGFPSETLLPN</sequence>
<dbReference type="InterPro" id="IPR029787">
    <property type="entry name" value="Nucleotide_cyclase"/>
</dbReference>
<dbReference type="OrthoDB" id="9804951at2"/>
<dbReference type="SMART" id="SM00267">
    <property type="entry name" value="GGDEF"/>
    <property type="match status" value="1"/>
</dbReference>
<dbReference type="PROSITE" id="PS50883">
    <property type="entry name" value="EAL"/>
    <property type="match status" value="1"/>
</dbReference>
<dbReference type="CDD" id="cd01949">
    <property type="entry name" value="GGDEF"/>
    <property type="match status" value="1"/>
</dbReference>
<keyword evidence="1" id="KW-1133">Transmembrane helix</keyword>
<proteinExistence type="predicted"/>
<dbReference type="Gene3D" id="3.30.70.270">
    <property type="match status" value="1"/>
</dbReference>
<protein>
    <submittedName>
        <fullName evidence="4">Diguanylate cyclase/phosphodiesterase with PAS/PAC sensor(S)</fullName>
    </submittedName>
</protein>